<evidence type="ECO:0000313" key="3">
    <source>
        <dbReference type="Proteomes" id="UP001141259"/>
    </source>
</evidence>
<dbReference type="InterPro" id="IPR018490">
    <property type="entry name" value="cNMP-bd_dom_sf"/>
</dbReference>
<dbReference type="RefSeq" id="WP_259630182.1">
    <property type="nucleotide sequence ID" value="NZ_JANYMP010000053.1"/>
</dbReference>
<dbReference type="SUPFAM" id="SSF51206">
    <property type="entry name" value="cAMP-binding domain-like"/>
    <property type="match status" value="1"/>
</dbReference>
<dbReference type="PROSITE" id="PS50042">
    <property type="entry name" value="CNMP_BINDING_3"/>
    <property type="match status" value="1"/>
</dbReference>
<dbReference type="EMBL" id="JANYMP010000053">
    <property type="protein sequence ID" value="MCS7484737.1"/>
    <property type="molecule type" value="Genomic_DNA"/>
</dbReference>
<dbReference type="AlphaFoldDB" id="A0A9X2VYI2"/>
<sequence>MSSAALTDLDGLPLLASLSHTHRAALAGISTREDFDPGTRLFEQGTSADRCWILLKGCAVVDSDAPGHGRMAVQSVGPGELLGWSWLLPPHRWHFGATVVSPTTAVVVDASELRKLADADPVLGYRLSLILVEALVSRLQATRIRLIDLHHNPGGH</sequence>
<dbReference type="InterPro" id="IPR014710">
    <property type="entry name" value="RmlC-like_jellyroll"/>
</dbReference>
<reference evidence="2" key="1">
    <citation type="submission" date="2022-08" db="EMBL/GenBank/DDBJ databases">
        <authorList>
            <person name="Tistechok S."/>
            <person name="Samborskyy M."/>
            <person name="Roman I."/>
        </authorList>
    </citation>
    <scope>NUCLEOTIDE SEQUENCE</scope>
    <source>
        <strain evidence="2">DSM 103496</strain>
    </source>
</reference>
<protein>
    <submittedName>
        <fullName evidence="2">Cyclic nucleotide-binding domain-containing protein</fullName>
    </submittedName>
</protein>
<proteinExistence type="predicted"/>
<dbReference type="CDD" id="cd00038">
    <property type="entry name" value="CAP_ED"/>
    <property type="match status" value="1"/>
</dbReference>
<dbReference type="InterPro" id="IPR000595">
    <property type="entry name" value="cNMP-bd_dom"/>
</dbReference>
<dbReference type="Pfam" id="PF00027">
    <property type="entry name" value="cNMP_binding"/>
    <property type="match status" value="1"/>
</dbReference>
<dbReference type="Proteomes" id="UP001141259">
    <property type="component" value="Unassembled WGS sequence"/>
</dbReference>
<evidence type="ECO:0000259" key="1">
    <source>
        <dbReference type="PROSITE" id="PS50042"/>
    </source>
</evidence>
<name>A0A9X2VYI2_9PSEU</name>
<feature type="domain" description="Cyclic nucleotide-binding" evidence="1">
    <location>
        <begin position="14"/>
        <end position="114"/>
    </location>
</feature>
<dbReference type="Gene3D" id="2.60.120.10">
    <property type="entry name" value="Jelly Rolls"/>
    <property type="match status" value="1"/>
</dbReference>
<organism evidence="2 3">
    <name type="scientific">Umezawaea endophytica</name>
    <dbReference type="NCBI Taxonomy" id="1654476"/>
    <lineage>
        <taxon>Bacteria</taxon>
        <taxon>Bacillati</taxon>
        <taxon>Actinomycetota</taxon>
        <taxon>Actinomycetes</taxon>
        <taxon>Pseudonocardiales</taxon>
        <taxon>Pseudonocardiaceae</taxon>
        <taxon>Umezawaea</taxon>
    </lineage>
</organism>
<evidence type="ECO:0000313" key="2">
    <source>
        <dbReference type="EMBL" id="MCS7484737.1"/>
    </source>
</evidence>
<gene>
    <name evidence="2" type="ORF">NZH93_48590</name>
</gene>
<keyword evidence="3" id="KW-1185">Reference proteome</keyword>
<dbReference type="SMART" id="SM00100">
    <property type="entry name" value="cNMP"/>
    <property type="match status" value="1"/>
</dbReference>
<comment type="caution">
    <text evidence="2">The sequence shown here is derived from an EMBL/GenBank/DDBJ whole genome shotgun (WGS) entry which is preliminary data.</text>
</comment>
<accession>A0A9X2VYI2</accession>